<reference evidence="1 2" key="1">
    <citation type="submission" date="2017-07" db="EMBL/GenBank/DDBJ databases">
        <title>Complete genome sequence of Actinoalloteichus hoggarensis DSM 45943, type strain of Actinoalloteichus hoggarensis.</title>
        <authorList>
            <person name="Ruckert C."/>
            <person name="Nouioui I."/>
            <person name="Willmese J."/>
            <person name="van Wezel G."/>
            <person name="Klenk H.-P."/>
            <person name="Kalinowski J."/>
            <person name="Zotchev S.B."/>
        </authorList>
    </citation>
    <scope>NUCLEOTIDE SEQUENCE [LARGE SCALE GENOMIC DNA]</scope>
    <source>
        <strain evidence="1 2">DSM 45943</strain>
    </source>
</reference>
<dbReference type="EMBL" id="CP022521">
    <property type="protein sequence ID" value="ASO20967.1"/>
    <property type="molecule type" value="Genomic_DNA"/>
</dbReference>
<accession>A0A221W6C7</accession>
<dbReference type="AlphaFoldDB" id="A0A221W6C7"/>
<proteinExistence type="predicted"/>
<dbReference type="SUPFAM" id="SSF46785">
    <property type="entry name" value="Winged helix' DNA-binding domain"/>
    <property type="match status" value="1"/>
</dbReference>
<dbReference type="InterPro" id="IPR036390">
    <property type="entry name" value="WH_DNA-bd_sf"/>
</dbReference>
<protein>
    <submittedName>
        <fullName evidence="1">Uncharacterized protein</fullName>
    </submittedName>
</protein>
<dbReference type="OrthoDB" id="5441449at2"/>
<sequence>MGGLTIGVVGPGDLVDPIAVVAEDGRRNRAIRIAYQHEDDASSLVAEHHDEVDAWLFTGVVPHTIAEDAGVVGHPAEHVSYSGVTLLSDVIRLLRDGREIRALSIDTLEAAEVRETLTAAGLEATATEILEYRGGQTGADVVAFHRRAVDRLGPDTVILTCLGSAFAALRADHPTVRMVPSRRDTREAVASLVLKTQSHRYSDAQVAVGLAEVDGDDTPLTGLFSRLGASRFDVGEGRSAFVTTRGPLWTVTHRFTRLPVLAELAENAARAHLGIGIGRSASAAESAAGTALGKAVDGGPVAAALLLPNEAPRMLYAEEGGRGLEPAADLRQLAGRAGVSPRTLLVIRDLLERTESTQVTAHDVADAFGIHERSARRLVKQLERAGIAVPSGRRISGPGRPLVVYELTL</sequence>
<evidence type="ECO:0000313" key="2">
    <source>
        <dbReference type="Proteomes" id="UP000204221"/>
    </source>
</evidence>
<keyword evidence="2" id="KW-1185">Reference proteome</keyword>
<gene>
    <name evidence="1" type="ORF">AHOG_16705</name>
</gene>
<name>A0A221W6C7_9PSEU</name>
<dbReference type="RefSeq" id="WP_093942217.1">
    <property type="nucleotide sequence ID" value="NZ_CP022521.1"/>
</dbReference>
<dbReference type="KEGG" id="ahg:AHOG_16705"/>
<evidence type="ECO:0000313" key="1">
    <source>
        <dbReference type="EMBL" id="ASO20967.1"/>
    </source>
</evidence>
<dbReference type="Proteomes" id="UP000204221">
    <property type="component" value="Chromosome"/>
</dbReference>
<organism evidence="1 2">
    <name type="scientific">Actinoalloteichus hoggarensis</name>
    <dbReference type="NCBI Taxonomy" id="1470176"/>
    <lineage>
        <taxon>Bacteria</taxon>
        <taxon>Bacillati</taxon>
        <taxon>Actinomycetota</taxon>
        <taxon>Actinomycetes</taxon>
        <taxon>Pseudonocardiales</taxon>
        <taxon>Pseudonocardiaceae</taxon>
        <taxon>Actinoalloteichus</taxon>
    </lineage>
</organism>